<dbReference type="FunFam" id="3.80.10.10:FF:000111">
    <property type="entry name" value="LRR receptor-like serine/threonine-protein kinase ERECTA"/>
    <property type="match status" value="1"/>
</dbReference>
<evidence type="ECO:0000256" key="12">
    <source>
        <dbReference type="SAM" id="SignalP"/>
    </source>
</evidence>
<dbReference type="SUPFAM" id="SSF52058">
    <property type="entry name" value="L domain-like"/>
    <property type="match status" value="2"/>
</dbReference>
<dbReference type="Pfam" id="PF08263">
    <property type="entry name" value="LRRNT_2"/>
    <property type="match status" value="1"/>
</dbReference>
<gene>
    <name evidence="15" type="ORF">AAHA92_11370</name>
</gene>
<evidence type="ECO:0000256" key="5">
    <source>
        <dbReference type="ARBA" id="ARBA00022692"/>
    </source>
</evidence>
<accession>A0ABD1HGS5</accession>
<comment type="subcellular location">
    <subcellularLocation>
        <location evidence="1">Cell membrane</location>
        <topology evidence="1">Single-pass type I membrane protein</topology>
    </subcellularLocation>
</comment>
<evidence type="ECO:0000256" key="4">
    <source>
        <dbReference type="ARBA" id="ARBA00022614"/>
    </source>
</evidence>
<evidence type="ECO:0000256" key="11">
    <source>
        <dbReference type="SAM" id="Phobius"/>
    </source>
</evidence>
<dbReference type="Proteomes" id="UP001567538">
    <property type="component" value="Unassembled WGS sequence"/>
</dbReference>
<evidence type="ECO:0000259" key="14">
    <source>
        <dbReference type="Pfam" id="PF23598"/>
    </source>
</evidence>
<comment type="caution">
    <text evidence="15">The sequence shown here is derived from an EMBL/GenBank/DDBJ whole genome shotgun (WGS) entry which is preliminary data.</text>
</comment>
<dbReference type="SUPFAM" id="SSF52047">
    <property type="entry name" value="RNI-like"/>
    <property type="match status" value="1"/>
</dbReference>
<dbReference type="Pfam" id="PF00560">
    <property type="entry name" value="LRR_1"/>
    <property type="match status" value="7"/>
</dbReference>
<dbReference type="InterPro" id="IPR046956">
    <property type="entry name" value="RLP23-like"/>
</dbReference>
<evidence type="ECO:0000256" key="6">
    <source>
        <dbReference type="ARBA" id="ARBA00022729"/>
    </source>
</evidence>
<feature type="signal peptide" evidence="12">
    <location>
        <begin position="1"/>
        <end position="25"/>
    </location>
</feature>
<proteinExistence type="inferred from homology"/>
<reference evidence="15 16" key="1">
    <citation type="submission" date="2024-06" db="EMBL/GenBank/DDBJ databases">
        <title>A chromosome level genome sequence of Diviner's sage (Salvia divinorum).</title>
        <authorList>
            <person name="Ford S.A."/>
            <person name="Ro D.-K."/>
            <person name="Ness R.W."/>
            <person name="Phillips M.A."/>
        </authorList>
    </citation>
    <scope>NUCLEOTIDE SEQUENCE [LARGE SCALE GENOMIC DNA]</scope>
    <source>
        <strain evidence="15">SAF-2024a</strain>
        <tissue evidence="15">Leaf</tissue>
    </source>
</reference>
<evidence type="ECO:0000256" key="8">
    <source>
        <dbReference type="ARBA" id="ARBA00022989"/>
    </source>
</evidence>
<dbReference type="FunFam" id="3.80.10.10:FF:000041">
    <property type="entry name" value="LRR receptor-like serine/threonine-protein kinase ERECTA"/>
    <property type="match status" value="2"/>
</dbReference>
<dbReference type="Pfam" id="PF23598">
    <property type="entry name" value="LRR_14"/>
    <property type="match status" value="1"/>
</dbReference>
<feature type="chain" id="PRO_5044777780" evidence="12">
    <location>
        <begin position="26"/>
        <end position="845"/>
    </location>
</feature>
<keyword evidence="5 11" id="KW-0812">Transmembrane</keyword>
<organism evidence="15 16">
    <name type="scientific">Salvia divinorum</name>
    <name type="common">Maria pastora</name>
    <name type="synonym">Diviner's sage</name>
    <dbReference type="NCBI Taxonomy" id="28513"/>
    <lineage>
        <taxon>Eukaryota</taxon>
        <taxon>Viridiplantae</taxon>
        <taxon>Streptophyta</taxon>
        <taxon>Embryophyta</taxon>
        <taxon>Tracheophyta</taxon>
        <taxon>Spermatophyta</taxon>
        <taxon>Magnoliopsida</taxon>
        <taxon>eudicotyledons</taxon>
        <taxon>Gunneridae</taxon>
        <taxon>Pentapetalae</taxon>
        <taxon>asterids</taxon>
        <taxon>lamiids</taxon>
        <taxon>Lamiales</taxon>
        <taxon>Lamiaceae</taxon>
        <taxon>Nepetoideae</taxon>
        <taxon>Mentheae</taxon>
        <taxon>Salviinae</taxon>
        <taxon>Salvia</taxon>
        <taxon>Salvia subgen. Calosphace</taxon>
    </lineage>
</organism>
<comment type="similarity">
    <text evidence="2">Belongs to the RLP family.</text>
</comment>
<protein>
    <submittedName>
        <fullName evidence="15">Receptor-like protein EIX1</fullName>
    </submittedName>
</protein>
<dbReference type="GO" id="GO:0005886">
    <property type="term" value="C:plasma membrane"/>
    <property type="evidence" value="ECO:0007669"/>
    <property type="project" value="UniProtKB-SubCell"/>
</dbReference>
<evidence type="ECO:0000256" key="10">
    <source>
        <dbReference type="ARBA" id="ARBA00023180"/>
    </source>
</evidence>
<dbReference type="PROSITE" id="PS51450">
    <property type="entry name" value="LRR"/>
    <property type="match status" value="1"/>
</dbReference>
<dbReference type="SMART" id="SM00369">
    <property type="entry name" value="LRR_TYP"/>
    <property type="match status" value="9"/>
</dbReference>
<dbReference type="FunFam" id="3.80.10.10:FF:000129">
    <property type="entry name" value="Leucine-rich repeat receptor-like kinase"/>
    <property type="match status" value="1"/>
</dbReference>
<keyword evidence="4" id="KW-0433">Leucine-rich repeat</keyword>
<dbReference type="InterPro" id="IPR032675">
    <property type="entry name" value="LRR_dom_sf"/>
</dbReference>
<evidence type="ECO:0000256" key="1">
    <source>
        <dbReference type="ARBA" id="ARBA00004251"/>
    </source>
</evidence>
<feature type="domain" description="Disease resistance R13L4/SHOC-2-like LRR" evidence="14">
    <location>
        <begin position="189"/>
        <end position="366"/>
    </location>
</feature>
<dbReference type="PANTHER" id="PTHR48063">
    <property type="entry name" value="LRR RECEPTOR-LIKE KINASE"/>
    <property type="match status" value="1"/>
</dbReference>
<dbReference type="InterPro" id="IPR001611">
    <property type="entry name" value="Leu-rich_rpt"/>
</dbReference>
<feature type="domain" description="Leucine-rich repeat-containing N-terminal plant-type" evidence="13">
    <location>
        <begin position="31"/>
        <end position="68"/>
    </location>
</feature>
<dbReference type="InterPro" id="IPR003591">
    <property type="entry name" value="Leu-rich_rpt_typical-subtyp"/>
</dbReference>
<keyword evidence="10" id="KW-0325">Glycoprotein</keyword>
<evidence type="ECO:0000256" key="3">
    <source>
        <dbReference type="ARBA" id="ARBA00022475"/>
    </source>
</evidence>
<dbReference type="InterPro" id="IPR055414">
    <property type="entry name" value="LRR_R13L4/SHOC2-like"/>
</dbReference>
<dbReference type="InterPro" id="IPR013210">
    <property type="entry name" value="LRR_N_plant-typ"/>
</dbReference>
<evidence type="ECO:0000256" key="2">
    <source>
        <dbReference type="ARBA" id="ARBA00009592"/>
    </source>
</evidence>
<keyword evidence="6 12" id="KW-0732">Signal</keyword>
<dbReference type="EMBL" id="JBEAFC010000005">
    <property type="protein sequence ID" value="KAL1555658.1"/>
    <property type="molecule type" value="Genomic_DNA"/>
</dbReference>
<dbReference type="PRINTS" id="PR00019">
    <property type="entry name" value="LEURICHRPT"/>
</dbReference>
<keyword evidence="16" id="KW-1185">Reference proteome</keyword>
<keyword evidence="9 11" id="KW-0472">Membrane</keyword>
<dbReference type="Pfam" id="PF13516">
    <property type="entry name" value="LRR_6"/>
    <property type="match status" value="1"/>
</dbReference>
<dbReference type="GO" id="GO:0051707">
    <property type="term" value="P:response to other organism"/>
    <property type="evidence" value="ECO:0007669"/>
    <property type="project" value="UniProtKB-ARBA"/>
</dbReference>
<name>A0ABD1HGS5_SALDI</name>
<dbReference type="FunFam" id="3.80.10.10:FF:000095">
    <property type="entry name" value="LRR receptor-like serine/threonine-protein kinase GSO1"/>
    <property type="match status" value="1"/>
</dbReference>
<dbReference type="GO" id="GO:0006952">
    <property type="term" value="P:defense response"/>
    <property type="evidence" value="ECO:0007669"/>
    <property type="project" value="UniProtKB-ARBA"/>
</dbReference>
<evidence type="ECO:0000256" key="9">
    <source>
        <dbReference type="ARBA" id="ARBA00023136"/>
    </source>
</evidence>
<evidence type="ECO:0000313" key="16">
    <source>
        <dbReference type="Proteomes" id="UP001567538"/>
    </source>
</evidence>
<keyword evidence="8 11" id="KW-1133">Transmembrane helix</keyword>
<evidence type="ECO:0000313" key="15">
    <source>
        <dbReference type="EMBL" id="KAL1555658.1"/>
    </source>
</evidence>
<dbReference type="Gene3D" id="3.80.10.10">
    <property type="entry name" value="Ribonuclease Inhibitor"/>
    <property type="match status" value="2"/>
</dbReference>
<dbReference type="AlphaFoldDB" id="A0ABD1HGS5"/>
<dbReference type="SMART" id="SM00365">
    <property type="entry name" value="LRR_SD22"/>
    <property type="match status" value="6"/>
</dbReference>
<dbReference type="PANTHER" id="PTHR48063:SF101">
    <property type="entry name" value="LRR RECEPTOR-LIKE SERINE_THREONINE-PROTEIN KINASE FLS2"/>
    <property type="match status" value="1"/>
</dbReference>
<keyword evidence="7" id="KW-0677">Repeat</keyword>
<keyword evidence="3" id="KW-1003">Cell membrane</keyword>
<dbReference type="Pfam" id="PF13855">
    <property type="entry name" value="LRR_8"/>
    <property type="match status" value="1"/>
</dbReference>
<sequence length="845" mass="93869">MISDKRIAIKFFVVVLSCVFVTGDAEVRCIESEREALLSFKKGLINKYSILSSWRSDECCKWYGVECSNTTAHVIALDLRGANLRGKIGSSLLELHHLTHLDLSRNDFGGIPIPKFIGSMKQLQYLSLWGSHFSGSIPNHLVNLTNLRSLVLGENDFGGIPIPEFISSMKQLQHLSLWNSNFLGIVPPRLGNLTNLRTLHLSQNDFVTIPPQLWNLTNLCSLDLSFNSLSSISLSGFVLESLEILDLSYNQLNGSIPDMGTFSSLIELQLSVNNFAGSIPLSIGQLSKLQVLDLSSNSLEGLVSKSHFMKLHKLKKLDLSFNPLLNLDIAPDWSPPFQLSDISLIRCNVGPYFPKWIRTQRSFAYLDVRGANIRDEAPTWLWSTSSLLVSISLSGNQISGTIPNLSSTSILYMDVSYNQFSGPIPLLPAYASEILLSGNMFSGSISSICKTRHRDLQYLDLSNNQLTGEVPDCWEKMPILQSLNLANNSFSGEIPPSFGNLEELVALQMHGNDLFGELPYSMRLCQNLILIDLGGNMLTGEIPIWIDQLDGVKILNLRGNKLHGSIPTKICNITVYIDVLDLSLNNLSSIIPDCFNNFSALASKDPTGFYTSLFAPTDNINGSKHYGYSSFQWKGKESEYWDNLEFLKLIDFSSNRLTGNIPKSFSSMRGLRSLNLSRNSLTGYIIPDIGKMEMLDSLDLSHNQLSGNIPTSLARIYTLGFLDLSNNNLSGKIPTGTQLQSFNASAYAKNDGLCGNPLPKCPGESLRPSTTDPVENMDEKDGNILSFMQEVAISMVFGFIFGFWGVVGSFILKKSWRIAFFNMFDAAGDWLYVRVALFVSKWRRS</sequence>
<evidence type="ECO:0000259" key="13">
    <source>
        <dbReference type="Pfam" id="PF08263"/>
    </source>
</evidence>
<feature type="transmembrane region" description="Helical" evidence="11">
    <location>
        <begin position="791"/>
        <end position="812"/>
    </location>
</feature>
<evidence type="ECO:0000256" key="7">
    <source>
        <dbReference type="ARBA" id="ARBA00022737"/>
    </source>
</evidence>